<evidence type="ECO:0000313" key="1">
    <source>
        <dbReference type="EMBL" id="EKU10271.1"/>
    </source>
</evidence>
<reference evidence="1 2" key="1">
    <citation type="journal article" date="2013" name="Genome Announc.">
        <title>Genome Sequence of Campylobacter showae UNSWCD, Isolated from a Patient with Crohn's Disease.</title>
        <authorList>
            <person name="Tay A.P."/>
            <person name="Kaakoush N.O."/>
            <person name="Deshpande N.P."/>
            <person name="Chen Z."/>
            <person name="Mitchell H."/>
            <person name="Wilkins M.R."/>
        </authorList>
    </citation>
    <scope>NUCLEOTIDE SEQUENCE [LARGE SCALE GENOMIC DNA]</scope>
    <source>
        <strain evidence="1 2">CSUNSWCD</strain>
    </source>
</reference>
<evidence type="ECO:0000313" key="2">
    <source>
        <dbReference type="Proteomes" id="UP000011939"/>
    </source>
</evidence>
<organism evidence="1 2">
    <name type="scientific">Campylobacter showae CSUNSWCD</name>
    <dbReference type="NCBI Taxonomy" id="1244083"/>
    <lineage>
        <taxon>Bacteria</taxon>
        <taxon>Pseudomonadati</taxon>
        <taxon>Campylobacterota</taxon>
        <taxon>Epsilonproteobacteria</taxon>
        <taxon>Campylobacterales</taxon>
        <taxon>Campylobacteraceae</taxon>
        <taxon>Campylobacter</taxon>
    </lineage>
</organism>
<proteinExistence type="predicted"/>
<protein>
    <submittedName>
        <fullName evidence="1">Surface array protein</fullName>
    </submittedName>
</protein>
<dbReference type="Proteomes" id="UP000011939">
    <property type="component" value="Unassembled WGS sequence"/>
</dbReference>
<dbReference type="eggNOG" id="COG2931">
    <property type="taxonomic scope" value="Bacteria"/>
</dbReference>
<dbReference type="STRING" id="1244083.CSUNSWCD_1068"/>
<sequence>MADGANKTMAQVADTMLQAPAVKTYFNGAIDNDKDFVEMIYKNVLGKDYTQDPNGIDSWVLHLQLGHSRGETLVKLFEVAQSDIARAADPVAAKVFDNKIAISEYVSQRIGNVDKDEEGNYNYTLFKQIISETNAYNLAQQKRLVDDAVKVNFTTNVDDINGNNSDNIFETVVSGFMGKNTFQPADKLDGKGGNDTLKVSLDTNFTGLTTGSVKNIENLEITNTSNAVRYFNMNNMEDVQNVVMIGDYASRLTNEAKIVTLSANDIKRGEIAIVYNPSTVAGSNDSQELVLENVGNKTDDLVSNPAYNYYKNHVGVKFDGIENLNITTRTQESYIKDVNNKNITVKGNVNLDIKTGTDVESLDASGFTGNLTAELKTSTQLKSVKGGSGKDLFKFNGIAGANPDLVIDGGANDDSIEFEDLSGTRRLNSSNVENVTFVKGNNGTLDLANAQDVKSVTVVENNNTVNVTNSAITTLNIDTDYVENTRVNVTTATLDTINFTDRDLSTYRVPNFATTKKIVANSATKLTMNIDKYSNVSDLGGGEQSLEATSLKTLNMNIEKSADETKYSVDSFRLIDTASLETINYVNEGKDFELRVNSALQALDKLATLNVKTASSFNIKDLSTSNEAHLRNISEISLQGIIKSDDTTDSDVVLGNLGHNSSLHGINLTAKQLGVLSVGNVITNTQINARFNVNLEDIRDNATIGNIKSGNTVIIAKTLAKDLNVGNIDADTIATQSTDNLRMAIFDVKGGVSIGNIVNLSSLDGDYRNIKKAFTLGNITNSKEKSAILLNFENMKDSVTIGNTGGIKASEIKIVAKNVEKTFKVADIDLMATATNGKAHEANLSLDGIKDIVTIGNISNLNSLNGDFKNLGDKINIGNISGTQIDSTATLKFTNVKDSVTVGTFGNGDQNEGTTYTVTADKLAKELKVGAITIKESPNFYDIHKSAVNITSGVTEGKVTIGNIDTGADSKVTIDLSKSLQANVVGSIKGGEIVYKGSAITPSNAVTLEVASTDKINVDSKIDVTGSVGQDEFVFKSTVKAETFTVTGTLGDGEDKYTLDLVASNNLKTVNLSGLKSAEHGVIDLTTVLTTNKQSLSLVATDGKDVITVGAITVAGTTEKPNVVTIDGGRGVDTFKLNAAVTDANASKYVSLVNIEKGDKIELGATVSQWAKYTATDLNAEATLKDAVNKVLTDDAATVANKVWAFTYKNDTYLVKDTDGGNSALTASDNLVKLAGYNIEDLNPSLDSGVLTI</sequence>
<gene>
    <name evidence="1" type="ORF">CSUNSWCD_1068</name>
</gene>
<dbReference type="AlphaFoldDB" id="M5INW2"/>
<dbReference type="EMBL" id="AMZQ01000016">
    <property type="protein sequence ID" value="EKU10271.1"/>
    <property type="molecule type" value="Genomic_DNA"/>
</dbReference>
<accession>M5INW2</accession>
<comment type="caution">
    <text evidence="1">The sequence shown here is derived from an EMBL/GenBank/DDBJ whole genome shotgun (WGS) entry which is preliminary data.</text>
</comment>
<dbReference type="PATRIC" id="fig|1244083.3.peg.2315"/>
<name>M5INW2_9BACT</name>